<evidence type="ECO:0000259" key="2">
    <source>
        <dbReference type="Pfam" id="PF02931"/>
    </source>
</evidence>
<keyword evidence="3" id="KW-0675">Receptor</keyword>
<keyword evidence="4" id="KW-1185">Reference proteome</keyword>
<dbReference type="SUPFAM" id="SSF63712">
    <property type="entry name" value="Nicotinic receptor ligand binding domain-like"/>
    <property type="match status" value="1"/>
</dbReference>
<dbReference type="EMBL" id="RHFK02000001">
    <property type="protein sequence ID" value="TWW82263.1"/>
    <property type="molecule type" value="Genomic_DNA"/>
</dbReference>
<sequence>MMQAAVLLLLVFTAYSPKLPSTSTTTNYRSRAVDRERRGMYTGESYRKPELHQHWGDAFGWLKNRRDIFKKPNKQTKPVFGECTQDAVSLKKVCSYQDVLDHLNLTTDNNVFRLTRPVLDHTQPTTVELDIILFAILSVVEKTQTFIPFIWASMRWNNHRISWDPEEFCGITKVSVPQDILWKPDLFIYEIACILEFTPVDERVASLRLRVGEQTLTVVCAYGSNSSSAYPPFLESLEGVLESAPCGGSLVLLGRLGPQIVVELSTDHNLVWTPMVRDAVKLKKESYRALLACGTPEAGDGYRRAKRSAATAVAEAKTRAWEEFVRKQGLGTWGQALISPGLKLLRAVDVDLTLQHCIDIGGGAAELADRGVYSGVLERRVRRIVEPRIQEEQCGFSPGCGTVDQLYTLSRIFEGAWEFAQPVHMCFVDLEKAFDRSPRGVLWGSSVSMGRRAP</sequence>
<feature type="signal peptide" evidence="1">
    <location>
        <begin position="1"/>
        <end position="16"/>
    </location>
</feature>
<reference evidence="3 4" key="1">
    <citation type="submission" date="2019-04" db="EMBL/GenBank/DDBJ databases">
        <title>Chromosome genome assembly for Takifugu flavidus.</title>
        <authorList>
            <person name="Xiao S."/>
        </authorList>
    </citation>
    <scope>NUCLEOTIDE SEQUENCE [LARGE SCALE GENOMIC DNA]</scope>
    <source>
        <strain evidence="3">HTHZ2018</strain>
        <tissue evidence="3">Muscle</tissue>
    </source>
</reference>
<proteinExistence type="predicted"/>
<organism evidence="3 4">
    <name type="scientific">Takifugu flavidus</name>
    <name type="common">sansaifugu</name>
    <dbReference type="NCBI Taxonomy" id="433684"/>
    <lineage>
        <taxon>Eukaryota</taxon>
        <taxon>Metazoa</taxon>
        <taxon>Chordata</taxon>
        <taxon>Craniata</taxon>
        <taxon>Vertebrata</taxon>
        <taxon>Euteleostomi</taxon>
        <taxon>Actinopterygii</taxon>
        <taxon>Neopterygii</taxon>
        <taxon>Teleostei</taxon>
        <taxon>Neoteleostei</taxon>
        <taxon>Acanthomorphata</taxon>
        <taxon>Eupercaria</taxon>
        <taxon>Tetraodontiformes</taxon>
        <taxon>Tetradontoidea</taxon>
        <taxon>Tetraodontidae</taxon>
        <taxon>Takifugu</taxon>
    </lineage>
</organism>
<dbReference type="InterPro" id="IPR006202">
    <property type="entry name" value="Neur_chan_lig-bd"/>
</dbReference>
<accession>A0A5C6PS13</accession>
<evidence type="ECO:0000256" key="1">
    <source>
        <dbReference type="SAM" id="SignalP"/>
    </source>
</evidence>
<dbReference type="PANTHER" id="PTHR47027">
    <property type="entry name" value="REVERSE TRANSCRIPTASE DOMAIN-CONTAINING PROTEIN"/>
    <property type="match status" value="1"/>
</dbReference>
<feature type="domain" description="Neurotransmitter-gated ion-channel ligand-binding" evidence="2">
    <location>
        <begin position="113"/>
        <end position="190"/>
    </location>
</feature>
<gene>
    <name evidence="3" type="ORF">D4764_01G0020780</name>
</gene>
<dbReference type="InterPro" id="IPR036734">
    <property type="entry name" value="Neur_chan_lig-bd_sf"/>
</dbReference>
<evidence type="ECO:0000313" key="4">
    <source>
        <dbReference type="Proteomes" id="UP000324091"/>
    </source>
</evidence>
<feature type="chain" id="PRO_5022684658" evidence="1">
    <location>
        <begin position="17"/>
        <end position="454"/>
    </location>
</feature>
<dbReference type="GO" id="GO:0005230">
    <property type="term" value="F:extracellular ligand-gated monoatomic ion channel activity"/>
    <property type="evidence" value="ECO:0007669"/>
    <property type="project" value="InterPro"/>
</dbReference>
<dbReference type="Proteomes" id="UP000324091">
    <property type="component" value="Chromosome 1"/>
</dbReference>
<dbReference type="PANTHER" id="PTHR47027:SF30">
    <property type="entry name" value="THAP-TYPE DOMAIN-CONTAINING PROTEIN"/>
    <property type="match status" value="1"/>
</dbReference>
<dbReference type="GO" id="GO:0016020">
    <property type="term" value="C:membrane"/>
    <property type="evidence" value="ECO:0007669"/>
    <property type="project" value="InterPro"/>
</dbReference>
<comment type="caution">
    <text evidence="3">The sequence shown here is derived from an EMBL/GenBank/DDBJ whole genome shotgun (WGS) entry which is preliminary data.</text>
</comment>
<protein>
    <submittedName>
        <fullName evidence="3">5-hydroxytryptamine receptor 3A</fullName>
    </submittedName>
</protein>
<evidence type="ECO:0000313" key="3">
    <source>
        <dbReference type="EMBL" id="TWW82263.1"/>
    </source>
</evidence>
<dbReference type="AlphaFoldDB" id="A0A5C6PS13"/>
<dbReference type="Gene3D" id="2.70.170.10">
    <property type="entry name" value="Neurotransmitter-gated ion-channel ligand-binding domain"/>
    <property type="match status" value="1"/>
</dbReference>
<name>A0A5C6PS13_9TELE</name>
<keyword evidence="1" id="KW-0732">Signal</keyword>
<dbReference type="Pfam" id="PF02931">
    <property type="entry name" value="Neur_chan_LBD"/>
    <property type="match status" value="1"/>
</dbReference>